<feature type="transmembrane region" description="Helical" evidence="1">
    <location>
        <begin position="270"/>
        <end position="290"/>
    </location>
</feature>
<evidence type="ECO:0000313" key="3">
    <source>
        <dbReference type="Proteomes" id="UP000294746"/>
    </source>
</evidence>
<evidence type="ECO:0000256" key="1">
    <source>
        <dbReference type="SAM" id="Phobius"/>
    </source>
</evidence>
<keyword evidence="1" id="KW-0472">Membrane</keyword>
<keyword evidence="1" id="KW-0812">Transmembrane</keyword>
<keyword evidence="3" id="KW-1185">Reference proteome</keyword>
<dbReference type="OrthoDB" id="6199084at2"/>
<dbReference type="Pfam" id="PF13781">
    <property type="entry name" value="DoxX_3"/>
    <property type="match status" value="1"/>
</dbReference>
<dbReference type="InterPro" id="IPR025695">
    <property type="entry name" value="DoxX-like"/>
</dbReference>
<dbReference type="AlphaFoldDB" id="A0A4R2RIQ2"/>
<feature type="transmembrane region" description="Helical" evidence="1">
    <location>
        <begin position="246"/>
        <end position="264"/>
    </location>
</feature>
<feature type="transmembrane region" description="Helical" evidence="1">
    <location>
        <begin position="171"/>
        <end position="192"/>
    </location>
</feature>
<name>A0A4R2RIQ2_9BACL</name>
<comment type="caution">
    <text evidence="2">The sequence shown here is derived from an EMBL/GenBank/DDBJ whole genome shotgun (WGS) entry which is preliminary data.</text>
</comment>
<dbReference type="EMBL" id="SLXV01000051">
    <property type="protein sequence ID" value="TCP62724.1"/>
    <property type="molecule type" value="Genomic_DNA"/>
</dbReference>
<gene>
    <name evidence="2" type="ORF">EDD57_1515</name>
</gene>
<keyword evidence="1" id="KW-1133">Transmembrane helix</keyword>
<evidence type="ECO:0000313" key="2">
    <source>
        <dbReference type="EMBL" id="TCP62724.1"/>
    </source>
</evidence>
<accession>A0A4R2RIQ2</accession>
<dbReference type="SUPFAM" id="SSF55961">
    <property type="entry name" value="Bet v1-like"/>
    <property type="match status" value="1"/>
</dbReference>
<dbReference type="Proteomes" id="UP000294746">
    <property type="component" value="Unassembled WGS sequence"/>
</dbReference>
<feature type="transmembrane region" description="Helical" evidence="1">
    <location>
        <begin position="212"/>
        <end position="234"/>
    </location>
</feature>
<sequence length="302" mass="35286">MKNTPIYVEISIDSDIEEVWKATQEPHLHEKWDLRFSSITYLPRVDNQPQEFTYCTNIGFGKKVVGWGRSVGEFHLEDGSRTSSLHFGTEQAISIIREGKGYWKYRPQPESVLFLTQYDYQVNFGRLGRWFDQLIFRPMIGWATALSFDVLKRWLEKGENPASQFIRFFSYWLMTILFSGIWVFHGLVPKIYAMHPEEITMMRDAFPMDLSMAKGLLITMGIFEILLGLCWIFYKQRKQLFRLQALLFPLFMLVVLIASPSYIAHPFSPLTFQLSLWVLSIIGLWISHDVPTASSCKRRRTG</sequence>
<organism evidence="2 3">
    <name type="scientific">Baia soyae</name>
    <dbReference type="NCBI Taxonomy" id="1544746"/>
    <lineage>
        <taxon>Bacteria</taxon>
        <taxon>Bacillati</taxon>
        <taxon>Bacillota</taxon>
        <taxon>Bacilli</taxon>
        <taxon>Bacillales</taxon>
        <taxon>Thermoactinomycetaceae</taxon>
        <taxon>Baia</taxon>
    </lineage>
</organism>
<reference evidence="2 3" key="1">
    <citation type="submission" date="2019-03" db="EMBL/GenBank/DDBJ databases">
        <title>Genomic Encyclopedia of Type Strains, Phase IV (KMG-IV): sequencing the most valuable type-strain genomes for metagenomic binning, comparative biology and taxonomic classification.</title>
        <authorList>
            <person name="Goeker M."/>
        </authorList>
    </citation>
    <scope>NUCLEOTIDE SEQUENCE [LARGE SCALE GENOMIC DNA]</scope>
    <source>
        <strain evidence="2 3">DSM 46831</strain>
    </source>
</reference>
<dbReference type="RefSeq" id="WP_131849813.1">
    <property type="nucleotide sequence ID" value="NZ_SLXV01000051.1"/>
</dbReference>
<protein>
    <submittedName>
        <fullName evidence="2">DoxX-like protein</fullName>
    </submittedName>
</protein>
<proteinExistence type="predicted"/>